<accession>D5VS93</accession>
<evidence type="ECO:0000313" key="2">
    <source>
        <dbReference type="Proteomes" id="UP000002061"/>
    </source>
</evidence>
<dbReference type="OrthoDB" id="177623at2157"/>
<dbReference type="AlphaFoldDB" id="D5VS93"/>
<organism evidence="1 2">
    <name type="scientific">Methanocaldococcus infernus (strain DSM 11812 / JCM 15783 / ME)</name>
    <dbReference type="NCBI Taxonomy" id="573063"/>
    <lineage>
        <taxon>Archaea</taxon>
        <taxon>Methanobacteriati</taxon>
        <taxon>Methanobacteriota</taxon>
        <taxon>Methanomada group</taxon>
        <taxon>Methanococci</taxon>
        <taxon>Methanococcales</taxon>
        <taxon>Methanocaldococcaceae</taxon>
        <taxon>Methanocaldococcus</taxon>
    </lineage>
</organism>
<dbReference type="Gene3D" id="1.20.1270.110">
    <property type="entry name" value="Uncharacterised protein family UPF0058"/>
    <property type="match status" value="1"/>
</dbReference>
<dbReference type="PANTHER" id="PTHR42203">
    <property type="entry name" value="UPF0058 PROTEIN MJ1205"/>
    <property type="match status" value="1"/>
</dbReference>
<dbReference type="SUPFAM" id="SSF140371">
    <property type="entry name" value="Vng1086c-like"/>
    <property type="match status" value="1"/>
</dbReference>
<protein>
    <submittedName>
        <fullName evidence="1">Uncharacterized protein</fullName>
    </submittedName>
</protein>
<dbReference type="EMBL" id="CP002009">
    <property type="protein sequence ID" value="ADG13446.1"/>
    <property type="molecule type" value="Genomic_DNA"/>
</dbReference>
<name>D5VS93_METIM</name>
<dbReference type="PANTHER" id="PTHR42203:SF2">
    <property type="entry name" value="UPF0058 PROTEIN MJ1205"/>
    <property type="match status" value="1"/>
</dbReference>
<dbReference type="InterPro" id="IPR036519">
    <property type="entry name" value="UPF0058_sf"/>
</dbReference>
<reference evidence="1" key="1">
    <citation type="submission" date="2010-04" db="EMBL/GenBank/DDBJ databases">
        <title>Complete sequence of Methanocaldococcus infernus ME.</title>
        <authorList>
            <consortium name="US DOE Joint Genome Institute"/>
            <person name="Lucas S."/>
            <person name="Copeland A."/>
            <person name="Lapidus A."/>
            <person name="Cheng J.-F."/>
            <person name="Bruce D."/>
            <person name="Goodwin L."/>
            <person name="Pitluck S."/>
            <person name="Munk A.C."/>
            <person name="Detter J.C."/>
            <person name="Han C."/>
            <person name="Tapia R."/>
            <person name="Land M."/>
            <person name="Hauser L."/>
            <person name="Kyrpides N."/>
            <person name="Mikhailova N."/>
            <person name="Sieprawska-Lupa M."/>
            <person name="Whitman W.B."/>
            <person name="Woyke T."/>
        </authorList>
    </citation>
    <scope>NUCLEOTIDE SEQUENCE [LARGE SCALE GENOMIC DNA]</scope>
    <source>
        <strain evidence="1">ME</strain>
    </source>
</reference>
<evidence type="ECO:0000313" key="1">
    <source>
        <dbReference type="EMBL" id="ADG13446.1"/>
    </source>
</evidence>
<dbReference type="GeneID" id="9131794"/>
<keyword evidence="2" id="KW-1185">Reference proteome</keyword>
<dbReference type="HOGENOM" id="CLU_167318_1_0_2"/>
<dbReference type="Pfam" id="PF01893">
    <property type="entry name" value="UPF0058"/>
    <property type="match status" value="1"/>
</dbReference>
<dbReference type="RefSeq" id="WP_013100192.1">
    <property type="nucleotide sequence ID" value="NC_014122.1"/>
</dbReference>
<gene>
    <name evidence="1" type="ordered locus">Metin_0780</name>
</gene>
<proteinExistence type="predicted"/>
<sequence>MNKDELIQLHQLLIYIRKYIQKKYNVSDEKFEEYDNLHIYPHHIHKTKIEHIYAIFILSSIISRILSEHEKVPKSISNLLMNCSLKISKEITRKRRMR</sequence>
<dbReference type="InterPro" id="IPR002753">
    <property type="entry name" value="UPF0058"/>
</dbReference>
<dbReference type="eggNOG" id="arCOG02254">
    <property type="taxonomic scope" value="Archaea"/>
</dbReference>
<dbReference type="KEGG" id="mif:Metin_0780"/>
<dbReference type="Proteomes" id="UP000002061">
    <property type="component" value="Chromosome"/>
</dbReference>
<dbReference type="STRING" id="573063.Metin_0780"/>